<feature type="compositionally biased region" description="Basic and acidic residues" evidence="1">
    <location>
        <begin position="194"/>
        <end position="206"/>
    </location>
</feature>
<feature type="compositionally biased region" description="Low complexity" evidence="1">
    <location>
        <begin position="78"/>
        <end position="90"/>
    </location>
</feature>
<feature type="compositionally biased region" description="Low complexity" evidence="1">
    <location>
        <begin position="169"/>
        <end position="185"/>
    </location>
</feature>
<name>A0A7S4UXC7_9DINO</name>
<sequence>MVPCSDRENINANIIPRTGHGKCPRPLLSEGMPAKQPVQDSAPLRGRALAAVALVSRGIDCVPLLSVGSVSELSVDSRTSTLSRRGGSRLAPSSAELERSYMERKRHELRQMRARNEKSCYEAIYRPDVPHGVRQGQRSAVLTVPQEFSLSTSRATTPARSIRSDAESDSGFDAGSDSDGGSEWSRSLRHHSARRSEGESKPRSWKPELTVPRGPALQTSSRARSSSVRSGPEHGTDQPSASSWQASLRGGARESSRSASPSHSVASWCSVCSSRSQSRARSRQRCRGRSNLETPSPNRSVASWRSPASSSVSDMSLVSDASRSRPTRGCSRRRTMSTEELQRTEVDVKRHELADLLRRNERSCREAIRNPDLGGRQHSASITVPKEFNLSRGSTRAPAHQSGSHSARQRRDWSHSLRQPLRSAESLGPRELTVPEGPQLMTSRRTRSTSAEPRPPSQHTMSRHRLPREQAAIENHLGRTASARALHEDPQRLAAGRSQPVRPPPHAAGPDHGARPGGAGADAGAEARAQRARLAAQARHEQALANARERLCVF</sequence>
<feature type="compositionally biased region" description="Polar residues" evidence="1">
    <location>
        <begin position="148"/>
        <end position="159"/>
    </location>
</feature>
<feature type="compositionally biased region" description="Basic residues" evidence="1">
    <location>
        <begin position="279"/>
        <end position="288"/>
    </location>
</feature>
<feature type="region of interest" description="Disordered" evidence="1">
    <location>
        <begin position="78"/>
        <end position="97"/>
    </location>
</feature>
<feature type="region of interest" description="Disordered" evidence="1">
    <location>
        <begin position="494"/>
        <end position="533"/>
    </location>
</feature>
<dbReference type="AlphaFoldDB" id="A0A7S4UXC7"/>
<feature type="compositionally biased region" description="Low complexity" evidence="1">
    <location>
        <begin position="220"/>
        <end position="230"/>
    </location>
</feature>
<feature type="compositionally biased region" description="Polar residues" evidence="1">
    <location>
        <begin position="440"/>
        <end position="451"/>
    </location>
</feature>
<feature type="region of interest" description="Disordered" evidence="1">
    <location>
        <begin position="279"/>
        <end position="343"/>
    </location>
</feature>
<feature type="compositionally biased region" description="Low complexity" evidence="1">
    <location>
        <begin position="522"/>
        <end position="533"/>
    </location>
</feature>
<protein>
    <submittedName>
        <fullName evidence="2">Uncharacterized protein</fullName>
    </submittedName>
</protein>
<organism evidence="2">
    <name type="scientific">Alexandrium monilatum</name>
    <dbReference type="NCBI Taxonomy" id="311494"/>
    <lineage>
        <taxon>Eukaryota</taxon>
        <taxon>Sar</taxon>
        <taxon>Alveolata</taxon>
        <taxon>Dinophyceae</taxon>
        <taxon>Gonyaulacales</taxon>
        <taxon>Pyrocystaceae</taxon>
        <taxon>Alexandrium</taxon>
    </lineage>
</organism>
<feature type="region of interest" description="Disordered" evidence="1">
    <location>
        <begin position="368"/>
        <end position="467"/>
    </location>
</feature>
<evidence type="ECO:0000313" key="2">
    <source>
        <dbReference type="EMBL" id="CAE4564282.1"/>
    </source>
</evidence>
<gene>
    <name evidence="2" type="ORF">AMON00008_LOCUS3901</name>
</gene>
<feature type="region of interest" description="Disordered" evidence="1">
    <location>
        <begin position="148"/>
        <end position="263"/>
    </location>
</feature>
<evidence type="ECO:0000256" key="1">
    <source>
        <dbReference type="SAM" id="MobiDB-lite"/>
    </source>
</evidence>
<reference evidence="2" key="1">
    <citation type="submission" date="2021-01" db="EMBL/GenBank/DDBJ databases">
        <authorList>
            <person name="Corre E."/>
            <person name="Pelletier E."/>
            <person name="Niang G."/>
            <person name="Scheremetjew M."/>
            <person name="Finn R."/>
            <person name="Kale V."/>
            <person name="Holt S."/>
            <person name="Cochrane G."/>
            <person name="Meng A."/>
            <person name="Brown T."/>
            <person name="Cohen L."/>
        </authorList>
    </citation>
    <scope>NUCLEOTIDE SEQUENCE</scope>
    <source>
        <strain evidence="2">CCMP3105</strain>
    </source>
</reference>
<dbReference type="EMBL" id="HBNR01005901">
    <property type="protein sequence ID" value="CAE4564282.1"/>
    <property type="molecule type" value="Transcribed_RNA"/>
</dbReference>
<proteinExistence type="predicted"/>
<feature type="compositionally biased region" description="Low complexity" evidence="1">
    <location>
        <begin position="299"/>
        <end position="321"/>
    </location>
</feature>
<accession>A0A7S4UXC7</accession>